<evidence type="ECO:0000313" key="10">
    <source>
        <dbReference type="Proteomes" id="UP001444661"/>
    </source>
</evidence>
<evidence type="ECO:0000313" key="9">
    <source>
        <dbReference type="EMBL" id="KAK8017693.1"/>
    </source>
</evidence>
<dbReference type="InterPro" id="IPR029058">
    <property type="entry name" value="AB_hydrolase_fold"/>
</dbReference>
<comment type="similarity">
    <text evidence="4">Belongs to the putative lipase ROG1 family.</text>
</comment>
<organism evidence="9 10">
    <name type="scientific">Apiospora rasikravindrae</name>
    <dbReference type="NCBI Taxonomy" id="990691"/>
    <lineage>
        <taxon>Eukaryota</taxon>
        <taxon>Fungi</taxon>
        <taxon>Dikarya</taxon>
        <taxon>Ascomycota</taxon>
        <taxon>Pezizomycotina</taxon>
        <taxon>Sordariomycetes</taxon>
        <taxon>Xylariomycetidae</taxon>
        <taxon>Amphisphaeriales</taxon>
        <taxon>Apiosporaceae</taxon>
        <taxon>Apiospora</taxon>
    </lineage>
</organism>
<dbReference type="Gene3D" id="3.40.50.1820">
    <property type="entry name" value="alpha/beta hydrolase"/>
    <property type="match status" value="1"/>
</dbReference>
<keyword evidence="10" id="KW-1185">Reference proteome</keyword>
<dbReference type="GO" id="GO:0016787">
    <property type="term" value="F:hydrolase activity"/>
    <property type="evidence" value="ECO:0007669"/>
    <property type="project" value="UniProtKB-KW"/>
</dbReference>
<sequence length="296" mass="32516">MSQYGLVQVHCGDDAEVDIVFLHGLRGSMEGTWSKTGILWPRDILPKDVPKSRIYLFGYDSGITHRDQSSVVKTEIHSDADDLCARFEAERSSTDTPPDRPIIFVAHSLGGLVAAQILVHGVQNHDGSGAHLISKNLRGLIFLSTPFRGSKVAKPAEIARRILEACGVDTQQDTLKLLGVNSKPLEELTDAFTNVLGKRRSSKNPSDAIEACFFFETKKTRVGSGHIQVVERESAQLKGLGDAVPIRADHHEICKFETDKDEGYQVVVAAMRKAMISSIADSDEVRIHLPMSFKAL</sequence>
<dbReference type="InterPro" id="IPR052374">
    <property type="entry name" value="SERAC1"/>
</dbReference>
<dbReference type="SUPFAM" id="SSF53474">
    <property type="entry name" value="alpha/beta-Hydrolases"/>
    <property type="match status" value="1"/>
</dbReference>
<dbReference type="PANTHER" id="PTHR48182:SF2">
    <property type="entry name" value="PROTEIN SERAC1"/>
    <property type="match status" value="1"/>
</dbReference>
<evidence type="ECO:0000256" key="1">
    <source>
        <dbReference type="ARBA" id="ARBA00004173"/>
    </source>
</evidence>
<dbReference type="Pfam" id="PF05057">
    <property type="entry name" value="DUF676"/>
    <property type="match status" value="1"/>
</dbReference>
<evidence type="ECO:0000256" key="2">
    <source>
        <dbReference type="ARBA" id="ARBA00004240"/>
    </source>
</evidence>
<gene>
    <name evidence="9" type="ORF">PG993_014019</name>
</gene>
<keyword evidence="9" id="KW-0378">Hydrolase</keyword>
<dbReference type="PANTHER" id="PTHR48182">
    <property type="entry name" value="PROTEIN SERAC1"/>
    <property type="match status" value="1"/>
</dbReference>
<keyword evidence="6" id="KW-0496">Mitochondrion</keyword>
<comment type="caution">
    <text evidence="9">The sequence shown here is derived from an EMBL/GenBank/DDBJ whole genome shotgun (WGS) entry which is preliminary data.</text>
</comment>
<evidence type="ECO:0000256" key="3">
    <source>
        <dbReference type="ARBA" id="ARBA00004370"/>
    </source>
</evidence>
<evidence type="ECO:0000256" key="7">
    <source>
        <dbReference type="ARBA" id="ARBA00023136"/>
    </source>
</evidence>
<reference evidence="9 10" key="1">
    <citation type="submission" date="2023-01" db="EMBL/GenBank/DDBJ databases">
        <title>Analysis of 21 Apiospora genomes using comparative genomics revels a genus with tremendous synthesis potential of carbohydrate active enzymes and secondary metabolites.</title>
        <authorList>
            <person name="Sorensen T."/>
        </authorList>
    </citation>
    <scope>NUCLEOTIDE SEQUENCE [LARGE SCALE GENOMIC DNA]</scope>
    <source>
        <strain evidence="9 10">CBS 33761</strain>
    </source>
</reference>
<dbReference type="EMBL" id="JAQQWK010000013">
    <property type="protein sequence ID" value="KAK8017693.1"/>
    <property type="molecule type" value="Genomic_DNA"/>
</dbReference>
<evidence type="ECO:0000256" key="4">
    <source>
        <dbReference type="ARBA" id="ARBA00007920"/>
    </source>
</evidence>
<proteinExistence type="inferred from homology"/>
<keyword evidence="7" id="KW-0472">Membrane</keyword>
<evidence type="ECO:0000256" key="6">
    <source>
        <dbReference type="ARBA" id="ARBA00023128"/>
    </source>
</evidence>
<evidence type="ECO:0000256" key="5">
    <source>
        <dbReference type="ARBA" id="ARBA00022824"/>
    </source>
</evidence>
<keyword evidence="5" id="KW-0256">Endoplasmic reticulum</keyword>
<dbReference type="Proteomes" id="UP001444661">
    <property type="component" value="Unassembled WGS sequence"/>
</dbReference>
<evidence type="ECO:0000259" key="8">
    <source>
        <dbReference type="Pfam" id="PF05057"/>
    </source>
</evidence>
<accession>A0ABR1RS02</accession>
<dbReference type="InterPro" id="IPR007751">
    <property type="entry name" value="DUF676_lipase-like"/>
</dbReference>
<name>A0ABR1RS02_9PEZI</name>
<comment type="subcellular location">
    <subcellularLocation>
        <location evidence="2">Endoplasmic reticulum</location>
    </subcellularLocation>
    <subcellularLocation>
        <location evidence="3">Membrane</location>
    </subcellularLocation>
    <subcellularLocation>
        <location evidence="1">Mitochondrion</location>
    </subcellularLocation>
</comment>
<feature type="domain" description="DUF676" evidence="8">
    <location>
        <begin position="20"/>
        <end position="179"/>
    </location>
</feature>
<protein>
    <submittedName>
        <fullName evidence="9">Alpha/Beta hydrolase protein</fullName>
    </submittedName>
</protein>